<name>A0A1P8WE12_9PLAN</name>
<keyword evidence="2" id="KW-0732">Signal</keyword>
<reference evidence="3 4" key="1">
    <citation type="journal article" date="2016" name="Front. Microbiol.">
        <title>Fuerstia marisgermanicae gen. nov., sp. nov., an Unusual Member of the Phylum Planctomycetes from the German Wadden Sea.</title>
        <authorList>
            <person name="Kohn T."/>
            <person name="Heuer A."/>
            <person name="Jogler M."/>
            <person name="Vollmers J."/>
            <person name="Boedeker C."/>
            <person name="Bunk B."/>
            <person name="Rast P."/>
            <person name="Borchert D."/>
            <person name="Glockner I."/>
            <person name="Freese H.M."/>
            <person name="Klenk H.P."/>
            <person name="Overmann J."/>
            <person name="Kaster A.K."/>
            <person name="Rohde M."/>
            <person name="Wiegand S."/>
            <person name="Jogler C."/>
        </authorList>
    </citation>
    <scope>NUCLEOTIDE SEQUENCE [LARGE SCALE GENOMIC DNA]</scope>
    <source>
        <strain evidence="3 4">NH11</strain>
    </source>
</reference>
<feature type="signal peptide" evidence="2">
    <location>
        <begin position="1"/>
        <end position="25"/>
    </location>
</feature>
<organism evidence="3 4">
    <name type="scientific">Fuerstiella marisgermanici</name>
    <dbReference type="NCBI Taxonomy" id="1891926"/>
    <lineage>
        <taxon>Bacteria</taxon>
        <taxon>Pseudomonadati</taxon>
        <taxon>Planctomycetota</taxon>
        <taxon>Planctomycetia</taxon>
        <taxon>Planctomycetales</taxon>
        <taxon>Planctomycetaceae</taxon>
        <taxon>Fuerstiella</taxon>
    </lineage>
</organism>
<keyword evidence="4" id="KW-1185">Reference proteome</keyword>
<evidence type="ECO:0000256" key="2">
    <source>
        <dbReference type="SAM" id="SignalP"/>
    </source>
</evidence>
<dbReference type="EMBL" id="CP017641">
    <property type="protein sequence ID" value="APZ92281.1"/>
    <property type="molecule type" value="Genomic_DNA"/>
</dbReference>
<feature type="compositionally biased region" description="Low complexity" evidence="1">
    <location>
        <begin position="110"/>
        <end position="140"/>
    </location>
</feature>
<feature type="region of interest" description="Disordered" evidence="1">
    <location>
        <begin position="25"/>
        <end position="140"/>
    </location>
</feature>
<dbReference type="Proteomes" id="UP000187735">
    <property type="component" value="Chromosome"/>
</dbReference>
<dbReference type="AlphaFoldDB" id="A0A1P8WE12"/>
<proteinExistence type="predicted"/>
<evidence type="ECO:0000313" key="3">
    <source>
        <dbReference type="EMBL" id="APZ92281.1"/>
    </source>
</evidence>
<gene>
    <name evidence="3" type="ORF">Fuma_01891</name>
</gene>
<protein>
    <submittedName>
        <fullName evidence="3">Uncharacterized protein</fullName>
    </submittedName>
</protein>
<feature type="compositionally biased region" description="Polar residues" evidence="1">
    <location>
        <begin position="92"/>
        <end position="109"/>
    </location>
</feature>
<feature type="chain" id="PRO_5012388183" evidence="2">
    <location>
        <begin position="26"/>
        <end position="380"/>
    </location>
</feature>
<evidence type="ECO:0000256" key="1">
    <source>
        <dbReference type="SAM" id="MobiDB-lite"/>
    </source>
</evidence>
<sequence length="380" mass="42124" precursor="true">MKKSKMILAVAGMALALVTADVANAQRGGNRDNPGGRSGGSNRGDGGNFGRQNSDRPQNVGQALRNQLQNRIRDEVRGSGNQRSDGNRRFDNQPSNQRRGGNNFSQQPFGNRNYGTRNNYSNRNNNNNNNRFGSNFNQRGRYQSNPLAQLIVRQFPEARRILSPRGPRYNNTNRGAFYRNNSRYYYFPDSNFGSGYQSQPNGVLLSGNVVVDGGTAIAQTGGAVEQQSQPVEVQFGEFAYTDQLSEVLTTVLNDLCLDMHYNYQQNANFAAAYREAYAALTEAKGLRDAQQSDDRDSIKQRLKITDSLLHSLEPQVQGWTRTHQKQIGEAGMLTKLEIAGDVTHHMMYDAGISEEEHDQSSQTSATADADNTVEQAPAPQ</sequence>
<accession>A0A1P8WE12</accession>
<dbReference type="STRING" id="1891926.Fuma_01891"/>
<evidence type="ECO:0000313" key="4">
    <source>
        <dbReference type="Proteomes" id="UP000187735"/>
    </source>
</evidence>
<feature type="compositionally biased region" description="Gly residues" evidence="1">
    <location>
        <begin position="36"/>
        <end position="49"/>
    </location>
</feature>
<feature type="region of interest" description="Disordered" evidence="1">
    <location>
        <begin position="352"/>
        <end position="380"/>
    </location>
</feature>
<dbReference type="RefSeq" id="WP_145944080.1">
    <property type="nucleotide sequence ID" value="NZ_CP017641.1"/>
</dbReference>
<feature type="compositionally biased region" description="Polar residues" evidence="1">
    <location>
        <begin position="55"/>
        <end position="70"/>
    </location>
</feature>
<dbReference type="KEGG" id="fmr:Fuma_01891"/>